<gene>
    <name evidence="4" type="ORF">MFLAVUS_007213</name>
</gene>
<keyword evidence="3" id="KW-0812">Transmembrane</keyword>
<dbReference type="InterPro" id="IPR002213">
    <property type="entry name" value="UDP_glucos_trans"/>
</dbReference>
<evidence type="ECO:0000256" key="3">
    <source>
        <dbReference type="SAM" id="Phobius"/>
    </source>
</evidence>
<feature type="transmembrane region" description="Helical" evidence="3">
    <location>
        <begin position="855"/>
        <end position="877"/>
    </location>
</feature>
<reference evidence="4 5" key="1">
    <citation type="submission" date="2024-04" db="EMBL/GenBank/DDBJ databases">
        <title>genome sequences of Mucor flavus KT1a and Helicostylum pulchrum KT1b strains isolated from the surface of a dry-aged beef.</title>
        <authorList>
            <person name="Toyotome T."/>
            <person name="Hosono M."/>
            <person name="Torimaru M."/>
            <person name="Fukuda K."/>
            <person name="Mikami N."/>
        </authorList>
    </citation>
    <scope>NUCLEOTIDE SEQUENCE [LARGE SCALE GENOMIC DNA]</scope>
    <source>
        <strain evidence="4 5">KT1a</strain>
    </source>
</reference>
<keyword evidence="2" id="KW-0808">Transferase</keyword>
<organism evidence="4 5">
    <name type="scientific">Mucor flavus</name>
    <dbReference type="NCBI Taxonomy" id="439312"/>
    <lineage>
        <taxon>Eukaryota</taxon>
        <taxon>Fungi</taxon>
        <taxon>Fungi incertae sedis</taxon>
        <taxon>Mucoromycota</taxon>
        <taxon>Mucoromycotina</taxon>
        <taxon>Mucoromycetes</taxon>
        <taxon>Mucorales</taxon>
        <taxon>Mucorineae</taxon>
        <taxon>Mucoraceae</taxon>
        <taxon>Mucor</taxon>
    </lineage>
</organism>
<dbReference type="InterPro" id="IPR050271">
    <property type="entry name" value="UDP-glycosyltransferase"/>
</dbReference>
<dbReference type="CDD" id="cd03784">
    <property type="entry name" value="GT1_Gtf-like"/>
    <property type="match status" value="1"/>
</dbReference>
<comment type="caution">
    <text evidence="4">The sequence shown here is derived from an EMBL/GenBank/DDBJ whole genome shotgun (WGS) entry which is preliminary data.</text>
</comment>
<name>A0ABP9Z3P5_9FUNG</name>
<dbReference type="EMBL" id="BAABUK010000018">
    <property type="protein sequence ID" value="GAA5813726.1"/>
    <property type="molecule type" value="Genomic_DNA"/>
</dbReference>
<keyword evidence="5" id="KW-1185">Reference proteome</keyword>
<protein>
    <recommendedName>
        <fullName evidence="6">UDP-glycosyltransferase</fullName>
    </recommendedName>
</protein>
<evidence type="ECO:0000313" key="5">
    <source>
        <dbReference type="Proteomes" id="UP001473302"/>
    </source>
</evidence>
<keyword evidence="3" id="KW-1133">Transmembrane helix</keyword>
<accession>A0ABP9Z3P5</accession>
<keyword evidence="3" id="KW-0472">Membrane</keyword>
<dbReference type="SUPFAM" id="SSF53756">
    <property type="entry name" value="UDP-Glycosyltransferase/glycogen phosphorylase"/>
    <property type="match status" value="2"/>
</dbReference>
<dbReference type="Gene3D" id="3.40.50.2000">
    <property type="entry name" value="Glycogen Phosphorylase B"/>
    <property type="match status" value="1"/>
</dbReference>
<proteinExistence type="predicted"/>
<dbReference type="Pfam" id="PF00201">
    <property type="entry name" value="UDPGT"/>
    <property type="match status" value="1"/>
</dbReference>
<keyword evidence="1" id="KW-0328">Glycosyltransferase</keyword>
<dbReference type="PANTHER" id="PTHR48043">
    <property type="entry name" value="EG:EG0003.4 PROTEIN-RELATED"/>
    <property type="match status" value="1"/>
</dbReference>
<dbReference type="PANTHER" id="PTHR48043:SF145">
    <property type="entry name" value="FI06409P-RELATED"/>
    <property type="match status" value="1"/>
</dbReference>
<evidence type="ECO:0000256" key="2">
    <source>
        <dbReference type="ARBA" id="ARBA00022679"/>
    </source>
</evidence>
<sequence>MFQLELFIPNYYRQNSLNLYIPANAVFNRVPTPNFRTPKSIAFASSGGGSSHRMWVFEVLKDMHGRGHSISFFSRGDQLRFAKGYPVKTVKEVGGASDFLHHPTLVLKHIPYHPHAEIVANGVLRSALLNYPIVKFYEFKSLFESLQIDFVICDFFTISCIDVAEVSKIPVIISSTIGMFADSDAEDYVSIPKLRWYLSKKSTHAAHLQRKNGLYVAFETGDARYNHIPKLINNIFGIEMARKHSPFSYMIGPIIRGTVNPENKIQGTVNRYKVYVQISAANAITRGADLMEESLFASDIDGNLKYRQDVGYDIHWIKQNDVDKKESYFTNYDSYKYKMKMRLINVITILFTVCIPTIAVSHNRVPTPNFSTPKNIAFASSGGGSSHHMWVFEVLKDMHGRGHSISFFSRGDQLRFAKGYPVKTVKEVGGASDFLHHPTLVLKHIPYHPHAEVVANGVFQSAMLSYPIEYNEYKSLFESQQIDLVICDYLTISCIDAAIVSKIPVMITSTMGTYADSDAKYISNRIYNIMTPTTEYDSLFERVYRDYFRLPILKRYISKKLAHITDLQRKNGLSVAFETGDARYNHIPKLINNIFGIEMARKHSPLSHMIGPIMRGSYPPLDPITADFLDSHKNIVYIAFGQHFNPNKDDVKMFLQTLFTMMDENIIDGIIWARIDESYIPDSIKTPKRTYNREDIVSNKDLYLVKWAPQYAILEHAAISFFISHGGIGSLHESLYNGVRVFLFPFFGDQVVNAIAVERTGIGSYMGTTNLKYDTKNHLEFYRKLKRVAVDPENKIQGTVNRYKVYVQISAANAITRGADLMEESLFASDIDGNLKYRQDVGYDIHWIKRNDLDVYAVLVVLGLATLKASHTILNFLKAKYAKYQKLKII</sequence>
<dbReference type="Proteomes" id="UP001473302">
    <property type="component" value="Unassembled WGS sequence"/>
</dbReference>
<evidence type="ECO:0000256" key="1">
    <source>
        <dbReference type="ARBA" id="ARBA00022676"/>
    </source>
</evidence>
<evidence type="ECO:0008006" key="6">
    <source>
        <dbReference type="Google" id="ProtNLM"/>
    </source>
</evidence>
<evidence type="ECO:0000313" key="4">
    <source>
        <dbReference type="EMBL" id="GAA5813726.1"/>
    </source>
</evidence>